<keyword evidence="2" id="KW-0812">Transmembrane</keyword>
<keyword evidence="2" id="KW-1133">Transmembrane helix</keyword>
<evidence type="ECO:0000256" key="1">
    <source>
        <dbReference type="ARBA" id="ARBA00004430"/>
    </source>
</evidence>
<name>A0A2J7ZUX2_9CHLO</name>
<dbReference type="Proteomes" id="UP000236333">
    <property type="component" value="Unassembled WGS sequence"/>
</dbReference>
<keyword evidence="2" id="KW-0472">Membrane</keyword>
<evidence type="ECO:0000313" key="3">
    <source>
        <dbReference type="EMBL" id="PNH04066.1"/>
    </source>
</evidence>
<feature type="transmembrane region" description="Helical" evidence="2">
    <location>
        <begin position="644"/>
        <end position="667"/>
    </location>
</feature>
<dbReference type="GO" id="GO:0005930">
    <property type="term" value="C:axoneme"/>
    <property type="evidence" value="ECO:0007669"/>
    <property type="project" value="UniProtKB-SubCell"/>
</dbReference>
<organism evidence="3 4">
    <name type="scientific">Tetrabaena socialis</name>
    <dbReference type="NCBI Taxonomy" id="47790"/>
    <lineage>
        <taxon>Eukaryota</taxon>
        <taxon>Viridiplantae</taxon>
        <taxon>Chlorophyta</taxon>
        <taxon>core chlorophytes</taxon>
        <taxon>Chlorophyceae</taxon>
        <taxon>CS clade</taxon>
        <taxon>Chlamydomonadales</taxon>
        <taxon>Tetrabaenaceae</taxon>
        <taxon>Tetrabaena</taxon>
    </lineage>
</organism>
<comment type="subcellular location">
    <subcellularLocation>
        <location evidence="1">Cytoplasm</location>
        <location evidence="1">Cytoskeleton</location>
        <location evidence="1">Cilium axoneme</location>
    </subcellularLocation>
</comment>
<evidence type="ECO:0000313" key="4">
    <source>
        <dbReference type="Proteomes" id="UP000236333"/>
    </source>
</evidence>
<sequence length="677" mass="72242">MAEQSTTEEASLAAWLEHHQDVLPLIVGGLGRPWVRLVSRGVRSAFDASVSCLRLADDVTRRNLGEPAAAIDQVFKCFRGIIARGCRPKGLSIEVGGGELEAWRQEIEAFLRLMAAQATDGWPMPTTWLQLTAQLLTPAVAHAAATALPRLARLYLWNDSTTPADPARKLSLPPTLGPALRACGRLRELDIGGGLGSEAMAQLACVTQLQHLSISYGCSVEDLPLLTALTGLTSLGGVHFPVPTLPEVESCGRMLSRLRKLSVFASEMPLEVLSQPALAGLTSLVAWTLTAPSVGDGGGQAGSFGGWKLPPQLCRVELVGSHHSVAALAGLRLPASLTSLIFNQSFQTLVLEQVEPPDEAALCSALRLVASPAVCWDRGGLQLSTAHGVQPPGHQPWLEAVGNIAGLKTLRLSFSLGEQDLAAMAQHLTSVEALQLSGPAPEHALPLLAGLPRLSALGFSTTLIMEDQQGRALPPAEYHLSAPLEALSSSDPEGRSTASAAARTTTAAAASPAAGCMPAVAPPSCATAVNSAAAVTITTRDYPGLVPMLSSGRTARRRHRRVAVRAHEACGRCGCCGALPQLLPRRLRLRLLPCRLRLRQLLPRRLRLRLQLLLLRDGDDACRGHDAQRLGICPTAAPFVIVRLGLLLLMVVLLLLLRLLQRGLLLLRLRRRRRLLR</sequence>
<gene>
    <name evidence="3" type="ORF">TSOC_009811</name>
</gene>
<proteinExistence type="predicted"/>
<dbReference type="AlphaFoldDB" id="A0A2J7ZUX2"/>
<dbReference type="InterPro" id="IPR022657">
    <property type="entry name" value="De-COase2_CS"/>
</dbReference>
<dbReference type="SUPFAM" id="SSF52047">
    <property type="entry name" value="RNI-like"/>
    <property type="match status" value="1"/>
</dbReference>
<keyword evidence="4" id="KW-1185">Reference proteome</keyword>
<protein>
    <submittedName>
        <fullName evidence="3">Uncharacterized protein</fullName>
    </submittedName>
</protein>
<accession>A0A2J7ZUX2</accession>
<dbReference type="Gene3D" id="3.80.10.10">
    <property type="entry name" value="Ribonuclease Inhibitor"/>
    <property type="match status" value="1"/>
</dbReference>
<evidence type="ECO:0000256" key="2">
    <source>
        <dbReference type="SAM" id="Phobius"/>
    </source>
</evidence>
<dbReference type="PROSITE" id="PS00879">
    <property type="entry name" value="ODR_DC_2_2"/>
    <property type="match status" value="1"/>
</dbReference>
<dbReference type="EMBL" id="PGGS01000427">
    <property type="protein sequence ID" value="PNH04066.1"/>
    <property type="molecule type" value="Genomic_DNA"/>
</dbReference>
<comment type="caution">
    <text evidence="3">The sequence shown here is derived from an EMBL/GenBank/DDBJ whole genome shotgun (WGS) entry which is preliminary data.</text>
</comment>
<dbReference type="InterPro" id="IPR032675">
    <property type="entry name" value="LRR_dom_sf"/>
</dbReference>
<reference evidence="3 4" key="1">
    <citation type="journal article" date="2017" name="Mol. Biol. Evol.">
        <title>The 4-celled Tetrabaena socialis nuclear genome reveals the essential components for genetic control of cell number at the origin of multicellularity in the volvocine lineage.</title>
        <authorList>
            <person name="Featherston J."/>
            <person name="Arakaki Y."/>
            <person name="Hanschen E.R."/>
            <person name="Ferris P.J."/>
            <person name="Michod R.E."/>
            <person name="Olson B.J.S.C."/>
            <person name="Nozaki H."/>
            <person name="Durand P.M."/>
        </authorList>
    </citation>
    <scope>NUCLEOTIDE SEQUENCE [LARGE SCALE GENOMIC DNA]</scope>
    <source>
        <strain evidence="3 4">NIES-571</strain>
    </source>
</reference>